<accession>A0A9N9WQ78</accession>
<keyword evidence="1" id="KW-0472">Membrane</keyword>
<reference evidence="3" key="1">
    <citation type="submission" date="2022-01" db="EMBL/GenBank/DDBJ databases">
        <authorList>
            <person name="King R."/>
        </authorList>
    </citation>
    <scope>NUCLEOTIDE SEQUENCE</scope>
</reference>
<keyword evidence="4" id="KW-1185">Reference proteome</keyword>
<sequence length="261" mass="27630">MNQFTVTSILLILLQVSRYALGSGKIVPVGVDSQSNGNKDLKTEEARFRDPVMPEYYDRDRTGFVTSNQYGNNNSPYDRYGYNNNNFDRATSQYYANRFPGGYDSRERYGNTPTLTGNSFIDNKLNYLSGYGAKFPYGAGSAVFGPYGSPSIGGQTGIQVGPQAGIGGMGGLGGLGGHGAPGSGLLPPGLLSPELEAKASLLLPLAGAALLGIAAYAIVTGPGLALAGPVIGKRRRRSASFDQALEKHLAYRAHKQASQKH</sequence>
<evidence type="ECO:0000313" key="3">
    <source>
        <dbReference type="EMBL" id="CAG9799916.1"/>
    </source>
</evidence>
<keyword evidence="2" id="KW-0732">Signal</keyword>
<name>A0A9N9WQ78_9DIPT</name>
<proteinExistence type="predicted"/>
<organism evidence="3 4">
    <name type="scientific">Chironomus riparius</name>
    <dbReference type="NCBI Taxonomy" id="315576"/>
    <lineage>
        <taxon>Eukaryota</taxon>
        <taxon>Metazoa</taxon>
        <taxon>Ecdysozoa</taxon>
        <taxon>Arthropoda</taxon>
        <taxon>Hexapoda</taxon>
        <taxon>Insecta</taxon>
        <taxon>Pterygota</taxon>
        <taxon>Neoptera</taxon>
        <taxon>Endopterygota</taxon>
        <taxon>Diptera</taxon>
        <taxon>Nematocera</taxon>
        <taxon>Chironomoidea</taxon>
        <taxon>Chironomidae</taxon>
        <taxon>Chironominae</taxon>
        <taxon>Chironomus</taxon>
    </lineage>
</organism>
<dbReference type="OrthoDB" id="7791378at2759"/>
<keyword evidence="1" id="KW-1133">Transmembrane helix</keyword>
<reference evidence="3" key="2">
    <citation type="submission" date="2022-10" db="EMBL/GenBank/DDBJ databases">
        <authorList>
            <consortium name="ENA_rothamsted_submissions"/>
            <consortium name="culmorum"/>
            <person name="King R."/>
        </authorList>
    </citation>
    <scope>NUCLEOTIDE SEQUENCE</scope>
</reference>
<dbReference type="Proteomes" id="UP001153620">
    <property type="component" value="Chromosome 1"/>
</dbReference>
<feature type="chain" id="PRO_5040357601" evidence="2">
    <location>
        <begin position="23"/>
        <end position="261"/>
    </location>
</feature>
<feature type="transmembrane region" description="Helical" evidence="1">
    <location>
        <begin position="201"/>
        <end position="227"/>
    </location>
</feature>
<protein>
    <submittedName>
        <fullName evidence="3">Uncharacterized protein</fullName>
    </submittedName>
</protein>
<evidence type="ECO:0000256" key="1">
    <source>
        <dbReference type="SAM" id="Phobius"/>
    </source>
</evidence>
<dbReference type="AlphaFoldDB" id="A0A9N9WQ78"/>
<dbReference type="EMBL" id="OU895877">
    <property type="protein sequence ID" value="CAG9799916.1"/>
    <property type="molecule type" value="Genomic_DNA"/>
</dbReference>
<evidence type="ECO:0000313" key="4">
    <source>
        <dbReference type="Proteomes" id="UP001153620"/>
    </source>
</evidence>
<gene>
    <name evidence="3" type="ORF">CHIRRI_LOCUS2874</name>
</gene>
<keyword evidence="1" id="KW-0812">Transmembrane</keyword>
<evidence type="ECO:0000256" key="2">
    <source>
        <dbReference type="SAM" id="SignalP"/>
    </source>
</evidence>
<feature type="signal peptide" evidence="2">
    <location>
        <begin position="1"/>
        <end position="22"/>
    </location>
</feature>